<name>A0A068X0U7_ECHGR</name>
<dbReference type="Proteomes" id="UP000492820">
    <property type="component" value="Unassembled WGS sequence"/>
</dbReference>
<organism evidence="1">
    <name type="scientific">Echinococcus granulosus</name>
    <name type="common">Hydatid tapeworm</name>
    <dbReference type="NCBI Taxonomy" id="6210"/>
    <lineage>
        <taxon>Eukaryota</taxon>
        <taxon>Metazoa</taxon>
        <taxon>Spiralia</taxon>
        <taxon>Lophotrochozoa</taxon>
        <taxon>Platyhelminthes</taxon>
        <taxon>Cestoda</taxon>
        <taxon>Eucestoda</taxon>
        <taxon>Cyclophyllidea</taxon>
        <taxon>Taeniidae</taxon>
        <taxon>Echinococcus</taxon>
        <taxon>Echinococcus granulosus group</taxon>
    </lineage>
</organism>
<proteinExistence type="predicted"/>
<reference evidence="3" key="3">
    <citation type="submission" date="2020-10" db="UniProtKB">
        <authorList>
            <consortium name="WormBaseParasite"/>
        </authorList>
    </citation>
    <scope>IDENTIFICATION</scope>
</reference>
<evidence type="ECO:0000313" key="2">
    <source>
        <dbReference type="Proteomes" id="UP000492820"/>
    </source>
</evidence>
<accession>A0A068X0U7</accession>
<reference evidence="1 2" key="1">
    <citation type="journal article" date="2013" name="Nature">
        <title>The genomes of four tapeworm species reveal adaptations to parasitism.</title>
        <authorList>
            <person name="Tsai I.J."/>
            <person name="Zarowiecki M."/>
            <person name="Holroyd N."/>
            <person name="Garciarrubio A."/>
            <person name="Sanchez-Flores A."/>
            <person name="Brooks K.L."/>
            <person name="Tracey A."/>
            <person name="Bobes R.J."/>
            <person name="Fragoso G."/>
            <person name="Sciutto E."/>
            <person name="Aslett M."/>
            <person name="Beasley H."/>
            <person name="Bennett H.M."/>
            <person name="Cai J."/>
            <person name="Camicia F."/>
            <person name="Clark R."/>
            <person name="Cucher M."/>
            <person name="De Silva N."/>
            <person name="Day T.A."/>
            <person name="Deplazes P."/>
            <person name="Estrada K."/>
            <person name="Fernandez C."/>
            <person name="Holland P.W."/>
            <person name="Hou J."/>
            <person name="Hu S."/>
            <person name="Huckvale T."/>
            <person name="Hung S.S."/>
            <person name="Kamenetzky L."/>
            <person name="Keane J.A."/>
            <person name="Kiss F."/>
            <person name="Koziol U."/>
            <person name="Lambert O."/>
            <person name="Liu K."/>
            <person name="Luo X."/>
            <person name="Luo Y."/>
            <person name="Macchiaroli N."/>
            <person name="Nichol S."/>
            <person name="Paps J."/>
            <person name="Parkinson J."/>
            <person name="Pouchkina-Stantcheva N."/>
            <person name="Riddiford N."/>
            <person name="Rosenzvit M."/>
            <person name="Salinas G."/>
            <person name="Wasmuth J.D."/>
            <person name="Zamanian M."/>
            <person name="Zheng Y."/>
            <person name="Cai X."/>
            <person name="Soberon X."/>
            <person name="Olson P.D."/>
            <person name="Laclette J.P."/>
            <person name="Brehm K."/>
            <person name="Berriman M."/>
            <person name="Garciarrubio A."/>
            <person name="Bobes R.J."/>
            <person name="Fragoso G."/>
            <person name="Sanchez-Flores A."/>
            <person name="Estrada K."/>
            <person name="Cevallos M.A."/>
            <person name="Morett E."/>
            <person name="Gonzalez V."/>
            <person name="Portillo T."/>
            <person name="Ochoa-Leyva A."/>
            <person name="Jose M.V."/>
            <person name="Sciutto E."/>
            <person name="Landa A."/>
            <person name="Jimenez L."/>
            <person name="Valdes V."/>
            <person name="Carrero J.C."/>
            <person name="Larralde C."/>
            <person name="Morales-Montor J."/>
            <person name="Limon-Lason J."/>
            <person name="Soberon X."/>
            <person name="Laclette J.P."/>
        </authorList>
    </citation>
    <scope>NUCLEOTIDE SEQUENCE [LARGE SCALE GENOMIC DNA]</scope>
</reference>
<reference evidence="1" key="2">
    <citation type="submission" date="2014-06" db="EMBL/GenBank/DDBJ databases">
        <authorList>
            <person name="Aslett M."/>
        </authorList>
    </citation>
    <scope>NUCLEOTIDE SEQUENCE</scope>
</reference>
<gene>
    <name evidence="1" type="ORF">EgrG_000152100</name>
</gene>
<dbReference type="EMBL" id="LK028603">
    <property type="protein sequence ID" value="CDS24361.1"/>
    <property type="molecule type" value="Genomic_DNA"/>
</dbReference>
<dbReference type="WBParaSite" id="EgrG_000152100">
    <property type="protein sequence ID" value="EgrG_000152100"/>
    <property type="gene ID" value="EgrG_000152100"/>
</dbReference>
<sequence length="87" mass="9697">MLVRSLLVTSCSYDVTVFLRRRLNAPAHALGYLLGPKVAVGHLCFTITTFTRKDLANIVLITTDAMLLIRVISVADKKCAIRFNFDI</sequence>
<dbReference type="AlphaFoldDB" id="A0A068X0U7"/>
<evidence type="ECO:0000313" key="1">
    <source>
        <dbReference type="EMBL" id="CDS24361.1"/>
    </source>
</evidence>
<protein>
    <submittedName>
        <fullName evidence="3">Secreted protein</fullName>
    </submittedName>
</protein>
<evidence type="ECO:0000313" key="3">
    <source>
        <dbReference type="WBParaSite" id="EgrG_000152100"/>
    </source>
</evidence>